<dbReference type="HOGENOM" id="CLU_945368_0_0_11"/>
<evidence type="ECO:0000313" key="2">
    <source>
        <dbReference type="Proteomes" id="UP000010301"/>
    </source>
</evidence>
<organism evidence="1 2">
    <name type="scientific">Gleimia coleocanis DSM 15436</name>
    <dbReference type="NCBI Taxonomy" id="525245"/>
    <lineage>
        <taxon>Bacteria</taxon>
        <taxon>Bacillati</taxon>
        <taxon>Actinomycetota</taxon>
        <taxon>Actinomycetes</taxon>
        <taxon>Actinomycetales</taxon>
        <taxon>Actinomycetaceae</taxon>
        <taxon>Gleimia</taxon>
    </lineage>
</organism>
<dbReference type="OrthoDB" id="3258696at2"/>
<comment type="caution">
    <text evidence="1">The sequence shown here is derived from an EMBL/GenBank/DDBJ whole genome shotgun (WGS) entry which is preliminary data.</text>
</comment>
<dbReference type="eggNOG" id="COG5340">
    <property type="taxonomic scope" value="Bacteria"/>
</dbReference>
<reference evidence="1 2" key="1">
    <citation type="submission" date="2009-01" db="EMBL/GenBank/DDBJ databases">
        <authorList>
            <person name="Qin X."/>
            <person name="Bachman B."/>
            <person name="Battles P."/>
            <person name="Bell A."/>
            <person name="Bess C."/>
            <person name="Bickham C."/>
            <person name="Chaboub L."/>
            <person name="Chen D."/>
            <person name="Coyle M."/>
            <person name="Deiros D.R."/>
            <person name="Dinh H."/>
            <person name="Forbes L."/>
            <person name="Fowler G."/>
            <person name="Francisco L."/>
            <person name="Fu Q."/>
            <person name="Gubbala S."/>
            <person name="Hale W."/>
            <person name="Han Y."/>
            <person name="Hemphill L."/>
            <person name="Highlander S.K."/>
            <person name="Hirani K."/>
            <person name="Hogues M."/>
            <person name="Jackson L."/>
            <person name="Jakkamsetti A."/>
            <person name="Javaid M."/>
            <person name="Jiang H."/>
            <person name="Korchina V."/>
            <person name="Kovar C."/>
            <person name="Lara F."/>
            <person name="Lee S."/>
            <person name="Mata R."/>
            <person name="Mathew T."/>
            <person name="Moen C."/>
            <person name="Morales K."/>
            <person name="Munidasa M."/>
            <person name="Nazareth L."/>
            <person name="Ngo R."/>
            <person name="Nguyen L."/>
            <person name="Okwuonu G."/>
            <person name="Ongeri F."/>
            <person name="Patil S."/>
            <person name="Petrosino J."/>
            <person name="Pham C."/>
            <person name="Pham P."/>
            <person name="Pu L.-L."/>
            <person name="Puazo M."/>
            <person name="Raj R."/>
            <person name="Reid J."/>
            <person name="Rouhana J."/>
            <person name="Saada N."/>
            <person name="Shang Y."/>
            <person name="Simmons D."/>
            <person name="Thornton R."/>
            <person name="Warren J."/>
            <person name="Weissenberger G."/>
            <person name="Zhang J."/>
            <person name="Zhang L."/>
            <person name="Zhou C."/>
            <person name="Zhu D."/>
            <person name="Muzny D."/>
            <person name="Worley K."/>
            <person name="Gibbs R."/>
        </authorList>
    </citation>
    <scope>NUCLEOTIDE SEQUENCE [LARGE SCALE GENOMIC DNA]</scope>
    <source>
        <strain evidence="1 2">DSM 15436</strain>
    </source>
</reference>
<protein>
    <recommendedName>
        <fullName evidence="3">DUF559 domain-containing protein</fullName>
    </recommendedName>
</protein>
<gene>
    <name evidence="1" type="ORF">HMPREF0044_1481</name>
</gene>
<evidence type="ECO:0008006" key="3">
    <source>
        <dbReference type="Google" id="ProtNLM"/>
    </source>
</evidence>
<dbReference type="EMBL" id="ACFG01000037">
    <property type="protein sequence ID" value="EEH63242.1"/>
    <property type="molecule type" value="Genomic_DNA"/>
</dbReference>
<keyword evidence="2" id="KW-1185">Reference proteome</keyword>
<proteinExistence type="predicted"/>
<accession>C0W228</accession>
<evidence type="ECO:0000313" key="1">
    <source>
        <dbReference type="EMBL" id="EEH63242.1"/>
    </source>
</evidence>
<sequence>MRTRNFDLDKPHQPSLLHSPSRVLQLAKEVLHRTPSKVALTLYVAAQIYGLPIWSIPQEIQLVYFRQRTFSTTVVGKDKFGNGVTVRRKFRDFPPHAVIFIDKQPLLSLPFLLLDFLTLRNSFAAFVTAEAIFRCLVEARRTPDEAQEIREAYVRGILEYYTRTYISDYYQARVLRRIRLLSAGSESPLESVLHVVMRQLRQTSYTQQFPINTGRTTYYTDGALPRLGTVLEADGQGKYVADPFKLKEKYRAKQIRRLGWQVVRFCTDEFWDPQLVDLVCARLGIARPRWLRKV</sequence>
<dbReference type="AlphaFoldDB" id="C0W228"/>
<dbReference type="Proteomes" id="UP000010301">
    <property type="component" value="Unassembled WGS sequence"/>
</dbReference>
<name>C0W228_9ACTO</name>
<dbReference type="RefSeq" id="WP_006546940.1">
    <property type="nucleotide sequence ID" value="NZ_DS999544.1"/>
</dbReference>